<sequence>MRTRTASFQKFATTLTSLETSRWDMVAVGSDGCYTNPGLMKGTAAGPAGRRHLAKPSDETRCVAIYPIYSFLRSLDDACALSFPHLTIKLEAPPGGYAYRRRCAAAR</sequence>
<comment type="caution">
    <text evidence="1">The sequence shown here is derived from an EMBL/GenBank/DDBJ whole genome shotgun (WGS) entry which is preliminary data.</text>
</comment>
<dbReference type="EMBL" id="JABSTR010000008">
    <property type="protein sequence ID" value="KAH9376645.1"/>
    <property type="molecule type" value="Genomic_DNA"/>
</dbReference>
<gene>
    <name evidence="1" type="ORF">HPB48_005856</name>
</gene>
<dbReference type="AlphaFoldDB" id="A0A9J6GM07"/>
<proteinExistence type="predicted"/>
<reference evidence="1 2" key="1">
    <citation type="journal article" date="2020" name="Cell">
        <title>Large-Scale Comparative Analyses of Tick Genomes Elucidate Their Genetic Diversity and Vector Capacities.</title>
        <authorList>
            <consortium name="Tick Genome and Microbiome Consortium (TIGMIC)"/>
            <person name="Jia N."/>
            <person name="Wang J."/>
            <person name="Shi W."/>
            <person name="Du L."/>
            <person name="Sun Y."/>
            <person name="Zhan W."/>
            <person name="Jiang J.F."/>
            <person name="Wang Q."/>
            <person name="Zhang B."/>
            <person name="Ji P."/>
            <person name="Bell-Sakyi L."/>
            <person name="Cui X.M."/>
            <person name="Yuan T.T."/>
            <person name="Jiang B.G."/>
            <person name="Yang W.F."/>
            <person name="Lam T.T."/>
            <person name="Chang Q.C."/>
            <person name="Ding S.J."/>
            <person name="Wang X.J."/>
            <person name="Zhu J.G."/>
            <person name="Ruan X.D."/>
            <person name="Zhao L."/>
            <person name="Wei J.T."/>
            <person name="Ye R.Z."/>
            <person name="Que T.C."/>
            <person name="Du C.H."/>
            <person name="Zhou Y.H."/>
            <person name="Cheng J.X."/>
            <person name="Dai P.F."/>
            <person name="Guo W.B."/>
            <person name="Han X.H."/>
            <person name="Huang E.J."/>
            <person name="Li L.F."/>
            <person name="Wei W."/>
            <person name="Gao Y.C."/>
            <person name="Liu J.Z."/>
            <person name="Shao H.Z."/>
            <person name="Wang X."/>
            <person name="Wang C.C."/>
            <person name="Yang T.C."/>
            <person name="Huo Q.B."/>
            <person name="Li W."/>
            <person name="Chen H.Y."/>
            <person name="Chen S.E."/>
            <person name="Zhou L.G."/>
            <person name="Ni X.B."/>
            <person name="Tian J.H."/>
            <person name="Sheng Y."/>
            <person name="Liu T."/>
            <person name="Pan Y.S."/>
            <person name="Xia L.Y."/>
            <person name="Li J."/>
            <person name="Zhao F."/>
            <person name="Cao W.C."/>
        </authorList>
    </citation>
    <scope>NUCLEOTIDE SEQUENCE [LARGE SCALE GENOMIC DNA]</scope>
    <source>
        <strain evidence="1">HaeL-2018</strain>
    </source>
</reference>
<organism evidence="1 2">
    <name type="scientific">Haemaphysalis longicornis</name>
    <name type="common">Bush tick</name>
    <dbReference type="NCBI Taxonomy" id="44386"/>
    <lineage>
        <taxon>Eukaryota</taxon>
        <taxon>Metazoa</taxon>
        <taxon>Ecdysozoa</taxon>
        <taxon>Arthropoda</taxon>
        <taxon>Chelicerata</taxon>
        <taxon>Arachnida</taxon>
        <taxon>Acari</taxon>
        <taxon>Parasitiformes</taxon>
        <taxon>Ixodida</taxon>
        <taxon>Ixodoidea</taxon>
        <taxon>Ixodidae</taxon>
        <taxon>Haemaphysalinae</taxon>
        <taxon>Haemaphysalis</taxon>
    </lineage>
</organism>
<keyword evidence="2" id="KW-1185">Reference proteome</keyword>
<evidence type="ECO:0000313" key="2">
    <source>
        <dbReference type="Proteomes" id="UP000821853"/>
    </source>
</evidence>
<name>A0A9J6GM07_HAELO</name>
<protein>
    <submittedName>
        <fullName evidence="1">Uncharacterized protein</fullName>
    </submittedName>
</protein>
<accession>A0A9J6GM07</accession>
<dbReference type="VEuPathDB" id="VectorBase:HLOH_050549"/>
<evidence type="ECO:0000313" key="1">
    <source>
        <dbReference type="EMBL" id="KAH9376645.1"/>
    </source>
</evidence>
<dbReference type="Proteomes" id="UP000821853">
    <property type="component" value="Unassembled WGS sequence"/>
</dbReference>